<dbReference type="AlphaFoldDB" id="A0A417Y2G7"/>
<feature type="transmembrane region" description="Helical" evidence="2">
    <location>
        <begin position="12"/>
        <end position="30"/>
    </location>
</feature>
<dbReference type="RefSeq" id="WP_118925416.1">
    <property type="nucleotide sequence ID" value="NZ_QXGH01000015.1"/>
</dbReference>
<gene>
    <name evidence="3" type="ORF">D0Z08_11660</name>
</gene>
<accession>A0A417Y2G7</accession>
<feature type="transmembrane region" description="Helical" evidence="2">
    <location>
        <begin position="103"/>
        <end position="124"/>
    </location>
</feature>
<organism evidence="3 4">
    <name type="scientific">Nocardioides immobilis</name>
    <dbReference type="NCBI Taxonomy" id="2049295"/>
    <lineage>
        <taxon>Bacteria</taxon>
        <taxon>Bacillati</taxon>
        <taxon>Actinomycetota</taxon>
        <taxon>Actinomycetes</taxon>
        <taxon>Propionibacteriales</taxon>
        <taxon>Nocardioidaceae</taxon>
        <taxon>Nocardioides</taxon>
    </lineage>
</organism>
<feature type="region of interest" description="Disordered" evidence="1">
    <location>
        <begin position="135"/>
        <end position="157"/>
    </location>
</feature>
<feature type="compositionally biased region" description="Low complexity" evidence="1">
    <location>
        <begin position="144"/>
        <end position="157"/>
    </location>
</feature>
<keyword evidence="2" id="KW-0812">Transmembrane</keyword>
<keyword evidence="4" id="KW-1185">Reference proteome</keyword>
<protein>
    <recommendedName>
        <fullName evidence="5">ATP synthase protein I</fullName>
    </recommendedName>
</protein>
<comment type="caution">
    <text evidence="3">The sequence shown here is derived from an EMBL/GenBank/DDBJ whole genome shotgun (WGS) entry which is preliminary data.</text>
</comment>
<dbReference type="OrthoDB" id="3789889at2"/>
<evidence type="ECO:0000256" key="2">
    <source>
        <dbReference type="SAM" id="Phobius"/>
    </source>
</evidence>
<evidence type="ECO:0000256" key="1">
    <source>
        <dbReference type="SAM" id="MobiDB-lite"/>
    </source>
</evidence>
<reference evidence="3 4" key="1">
    <citation type="submission" date="2018-09" db="EMBL/GenBank/DDBJ databases">
        <title>Genome sequencing of Nocardioides immobilis CCTCC AB 2017083 for comparison to Nocardioides silvaticus.</title>
        <authorList>
            <person name="Li C."/>
            <person name="Wang G."/>
        </authorList>
    </citation>
    <scope>NUCLEOTIDE SEQUENCE [LARGE SCALE GENOMIC DNA]</scope>
    <source>
        <strain evidence="3 4">CCTCC AB 2017083</strain>
    </source>
</reference>
<dbReference type="Proteomes" id="UP000283644">
    <property type="component" value="Unassembled WGS sequence"/>
</dbReference>
<keyword evidence="2" id="KW-0472">Membrane</keyword>
<evidence type="ECO:0000313" key="3">
    <source>
        <dbReference type="EMBL" id="RHW26850.1"/>
    </source>
</evidence>
<dbReference type="EMBL" id="QXGH01000015">
    <property type="protein sequence ID" value="RHW26850.1"/>
    <property type="molecule type" value="Genomic_DNA"/>
</dbReference>
<name>A0A417Y2G7_9ACTN</name>
<sequence length="157" mass="15849">MLTTTTPGPLVLAAAVTTVVGVLVVLAAVLTGGEAAAYGALVGTVITLVIFSFGAFAVDAVSRLMPVASLLVAMLTYTMQVLLMLVVFVGLNRAGVLDENLDRGWLGGAIIVGVLAWTSAQLIASAKARIPAFETPGEQSVNGPSEAARPAAEGGAR</sequence>
<evidence type="ECO:0000313" key="4">
    <source>
        <dbReference type="Proteomes" id="UP000283644"/>
    </source>
</evidence>
<feature type="transmembrane region" description="Helical" evidence="2">
    <location>
        <begin position="70"/>
        <end position="91"/>
    </location>
</feature>
<proteinExistence type="predicted"/>
<evidence type="ECO:0008006" key="5">
    <source>
        <dbReference type="Google" id="ProtNLM"/>
    </source>
</evidence>
<feature type="transmembrane region" description="Helical" evidence="2">
    <location>
        <begin position="36"/>
        <end position="58"/>
    </location>
</feature>
<keyword evidence="2" id="KW-1133">Transmembrane helix</keyword>